<dbReference type="CDD" id="cd00146">
    <property type="entry name" value="PKD"/>
    <property type="match status" value="1"/>
</dbReference>
<dbReference type="SMART" id="SM00089">
    <property type="entry name" value="PKD"/>
    <property type="match status" value="1"/>
</dbReference>
<dbReference type="EMBL" id="SCKW01000025">
    <property type="protein sequence ID" value="RWZ78973.1"/>
    <property type="molecule type" value="Genomic_DNA"/>
</dbReference>
<dbReference type="InterPro" id="IPR000601">
    <property type="entry name" value="PKD_dom"/>
</dbReference>
<reference evidence="2" key="1">
    <citation type="submission" date="2019-01" db="EMBL/GenBank/DDBJ databases">
        <title>Genomic signatures and co-occurrence patterns of the ultra-small Saccharimodia (Patescibacteria phylum) suggest a symbiotic lifestyle.</title>
        <authorList>
            <person name="Lemos L."/>
            <person name="Medeiros J."/>
            <person name="Andreote F."/>
            <person name="Fernandes G."/>
            <person name="Varani A."/>
            <person name="Oliveira G."/>
            <person name="Pylro V."/>
        </authorList>
    </citation>
    <scope>NUCLEOTIDE SEQUENCE [LARGE SCALE GENOMIC DNA]</scope>
    <source>
        <strain evidence="2">AMD01</strain>
    </source>
</reference>
<dbReference type="SUPFAM" id="SSF49299">
    <property type="entry name" value="PKD domain"/>
    <property type="match status" value="1"/>
</dbReference>
<dbReference type="Proteomes" id="UP000289269">
    <property type="component" value="Unassembled WGS sequence"/>
</dbReference>
<protein>
    <submittedName>
        <fullName evidence="2">PKD domain-containing protein</fullName>
    </submittedName>
</protein>
<dbReference type="AlphaFoldDB" id="A0A4Q0AIT1"/>
<comment type="caution">
    <text evidence="2">The sequence shown here is derived from an EMBL/GenBank/DDBJ whole genome shotgun (WGS) entry which is preliminary data.</text>
</comment>
<dbReference type="Pfam" id="PF18911">
    <property type="entry name" value="PKD_4"/>
    <property type="match status" value="1"/>
</dbReference>
<sequence length="312" mass="34061">MKKFLIGLVIVSLAALGGAWLLTGRPAAAVRVDDLVRDCDTVAVIKCGTLSQQELLQKFDQNAYGDLPKVFGTFGITRDQLQGNFVDGIVWKDGRVTVNGKLVATGAKTIGRWYGAQPDKTRIDGTDRAYIMSVSNFVPDGHTAFVRMVNGEFKFAVIKACGNPVIAQPVPQPKYSCDQLNMVQLSRTTYRFEAKASATNAKIVKYRFEFGDGQAVDSDSATVEHTYAAPGNYTVRLTALVEADGKIVPATSDACVKQVTVPPPPAYECTSLTAALINRDERRYRYNLTYKAENGATLKTVDFDFGDSQTMK</sequence>
<feature type="non-terminal residue" evidence="2">
    <location>
        <position position="312"/>
    </location>
</feature>
<accession>A0A4Q0AIT1</accession>
<evidence type="ECO:0000313" key="3">
    <source>
        <dbReference type="Proteomes" id="UP000289269"/>
    </source>
</evidence>
<proteinExistence type="predicted"/>
<gene>
    <name evidence="2" type="ORF">EOT04_02580</name>
</gene>
<evidence type="ECO:0000259" key="1">
    <source>
        <dbReference type="PROSITE" id="PS50093"/>
    </source>
</evidence>
<dbReference type="PROSITE" id="PS50093">
    <property type="entry name" value="PKD"/>
    <property type="match status" value="1"/>
</dbReference>
<dbReference type="InterPro" id="IPR022409">
    <property type="entry name" value="PKD/Chitinase_dom"/>
</dbReference>
<dbReference type="InterPro" id="IPR035986">
    <property type="entry name" value="PKD_dom_sf"/>
</dbReference>
<evidence type="ECO:0000313" key="2">
    <source>
        <dbReference type="EMBL" id="RWZ78973.1"/>
    </source>
</evidence>
<organism evidence="2 3">
    <name type="scientific">Candidatus Chaera renei</name>
    <dbReference type="NCBI Taxonomy" id="2506947"/>
    <lineage>
        <taxon>Bacteria</taxon>
        <taxon>Candidatus Saccharimonadota</taxon>
        <taxon>Candidatus Saccharimonadia</taxon>
        <taxon>Candidatus Saccharimonadales</taxon>
        <taxon>Candidatus Saccharimonadaceae</taxon>
        <taxon>Candidatus Chaera</taxon>
    </lineage>
</organism>
<dbReference type="InterPro" id="IPR013783">
    <property type="entry name" value="Ig-like_fold"/>
</dbReference>
<keyword evidence="3" id="KW-1185">Reference proteome</keyword>
<name>A0A4Q0AIT1_9BACT</name>
<feature type="domain" description="PKD" evidence="1">
    <location>
        <begin position="189"/>
        <end position="239"/>
    </location>
</feature>
<dbReference type="Gene3D" id="2.60.40.10">
    <property type="entry name" value="Immunoglobulins"/>
    <property type="match status" value="1"/>
</dbReference>